<dbReference type="EMBL" id="LLXL01000140">
    <property type="protein sequence ID" value="PKK77228.1"/>
    <property type="molecule type" value="Genomic_DNA"/>
</dbReference>
<evidence type="ECO:0000313" key="2">
    <source>
        <dbReference type="Proteomes" id="UP000233469"/>
    </source>
</evidence>
<accession>A0A2N1NTK9</accession>
<proteinExistence type="predicted"/>
<comment type="caution">
    <text evidence="1">The sequence shown here is derived from an EMBL/GenBank/DDBJ whole genome shotgun (WGS) entry which is preliminary data.</text>
</comment>
<organism evidence="1 2">
    <name type="scientific">Rhizophagus irregularis</name>
    <dbReference type="NCBI Taxonomy" id="588596"/>
    <lineage>
        <taxon>Eukaryota</taxon>
        <taxon>Fungi</taxon>
        <taxon>Fungi incertae sedis</taxon>
        <taxon>Mucoromycota</taxon>
        <taxon>Glomeromycotina</taxon>
        <taxon>Glomeromycetes</taxon>
        <taxon>Glomerales</taxon>
        <taxon>Glomeraceae</taxon>
        <taxon>Rhizophagus</taxon>
    </lineage>
</organism>
<name>A0A2N1NTK9_9GLOM</name>
<reference evidence="1 2" key="2">
    <citation type="submission" date="2017-10" db="EMBL/GenBank/DDBJ databases">
        <title>Extensive intraspecific genome diversity in a model arbuscular mycorrhizal fungus.</title>
        <authorList>
            <person name="Chen E.C.H."/>
            <person name="Morin E."/>
            <person name="Baudet D."/>
            <person name="Noel J."/>
            <person name="Ndikumana S."/>
            <person name="Charron P."/>
            <person name="St-Onge C."/>
            <person name="Giorgi J."/>
            <person name="Grigoriev I.V."/>
            <person name="Roux C."/>
            <person name="Martin F.M."/>
            <person name="Corradi N."/>
        </authorList>
    </citation>
    <scope>NUCLEOTIDE SEQUENCE [LARGE SCALE GENOMIC DNA]</scope>
    <source>
        <strain evidence="1 2">C2</strain>
    </source>
</reference>
<gene>
    <name evidence="1" type="ORF">RhiirC2_732422</name>
</gene>
<dbReference type="Proteomes" id="UP000233469">
    <property type="component" value="Unassembled WGS sequence"/>
</dbReference>
<dbReference type="AlphaFoldDB" id="A0A2N1NTK9"/>
<sequence length="52" mass="5821">MIGYICARSLPHFGPWNNFSPSAIANLCTKPIVRPHPKISEQTEPESSWTIP</sequence>
<protein>
    <submittedName>
        <fullName evidence="1">Uncharacterized protein</fullName>
    </submittedName>
</protein>
<evidence type="ECO:0000313" key="1">
    <source>
        <dbReference type="EMBL" id="PKK77228.1"/>
    </source>
</evidence>
<feature type="non-terminal residue" evidence="1">
    <location>
        <position position="52"/>
    </location>
</feature>
<reference evidence="1 2" key="1">
    <citation type="submission" date="2016-04" db="EMBL/GenBank/DDBJ databases">
        <title>Genome analyses suggest a sexual origin of heterokaryosis in a supposedly ancient asexual fungus.</title>
        <authorList>
            <person name="Ropars J."/>
            <person name="Sedzielewska K."/>
            <person name="Noel J."/>
            <person name="Charron P."/>
            <person name="Farinelli L."/>
            <person name="Marton T."/>
            <person name="Kruger M."/>
            <person name="Pelin A."/>
            <person name="Brachmann A."/>
            <person name="Corradi N."/>
        </authorList>
    </citation>
    <scope>NUCLEOTIDE SEQUENCE [LARGE SCALE GENOMIC DNA]</scope>
    <source>
        <strain evidence="1 2">C2</strain>
    </source>
</reference>